<dbReference type="InterPro" id="IPR052048">
    <property type="entry name" value="ST_Response_Regulator"/>
</dbReference>
<name>A0AAU7FDK1_9NEIS</name>
<dbReference type="Pfam" id="PF00072">
    <property type="entry name" value="Response_reg"/>
    <property type="match status" value="1"/>
</dbReference>
<dbReference type="PANTHER" id="PTHR43228">
    <property type="entry name" value="TWO-COMPONENT RESPONSE REGULATOR"/>
    <property type="match status" value="1"/>
</dbReference>
<dbReference type="SMART" id="SM00448">
    <property type="entry name" value="REC"/>
    <property type="match status" value="1"/>
</dbReference>
<dbReference type="KEGG" id="cmav:ABHF33_04805"/>
<evidence type="ECO:0000256" key="1">
    <source>
        <dbReference type="PROSITE-ProRule" id="PRU00169"/>
    </source>
</evidence>
<keyword evidence="1" id="KW-0597">Phosphoprotein</keyword>
<dbReference type="InterPro" id="IPR011006">
    <property type="entry name" value="CheY-like_superfamily"/>
</dbReference>
<protein>
    <submittedName>
        <fullName evidence="3">Response regulator</fullName>
    </submittedName>
</protein>
<dbReference type="AlphaFoldDB" id="A0AAU7FDK1"/>
<dbReference type="RefSeq" id="WP_348945881.1">
    <property type="nucleotide sequence ID" value="NZ_CP157355.1"/>
</dbReference>
<sequence>MTFTMLIVDDSRVSRLMLRSQLADLRPDWHFLEAANGQEAIDHAIRETVQLVSMDLNMPGMDGIEAARQLHALQSEAKIILLTANVQQSTRDRAAGASLYFIPKPINEQTLLQIIAFAEGQ</sequence>
<organism evidence="3">
    <name type="scientific">Chitinibacter mangrovi</name>
    <dbReference type="NCBI Taxonomy" id="3153927"/>
    <lineage>
        <taxon>Bacteria</taxon>
        <taxon>Pseudomonadati</taxon>
        <taxon>Pseudomonadota</taxon>
        <taxon>Betaproteobacteria</taxon>
        <taxon>Neisseriales</taxon>
        <taxon>Chitinibacteraceae</taxon>
        <taxon>Chitinibacter</taxon>
    </lineage>
</organism>
<dbReference type="Gene3D" id="3.40.50.2300">
    <property type="match status" value="1"/>
</dbReference>
<evidence type="ECO:0000259" key="2">
    <source>
        <dbReference type="PROSITE" id="PS50110"/>
    </source>
</evidence>
<accession>A0AAU7FDK1</accession>
<proteinExistence type="predicted"/>
<dbReference type="PANTHER" id="PTHR43228:SF1">
    <property type="entry name" value="TWO-COMPONENT RESPONSE REGULATOR ARR22"/>
    <property type="match status" value="1"/>
</dbReference>
<reference evidence="3" key="1">
    <citation type="submission" date="2024-05" db="EMBL/GenBank/DDBJ databases">
        <authorList>
            <person name="Yang L."/>
            <person name="Pan L."/>
        </authorList>
    </citation>
    <scope>NUCLEOTIDE SEQUENCE</scope>
    <source>
        <strain evidence="3">FCG-7</strain>
    </source>
</reference>
<dbReference type="InterPro" id="IPR001789">
    <property type="entry name" value="Sig_transdc_resp-reg_receiver"/>
</dbReference>
<dbReference type="SUPFAM" id="SSF52172">
    <property type="entry name" value="CheY-like"/>
    <property type="match status" value="1"/>
</dbReference>
<dbReference type="GO" id="GO:0000160">
    <property type="term" value="P:phosphorelay signal transduction system"/>
    <property type="evidence" value="ECO:0007669"/>
    <property type="project" value="InterPro"/>
</dbReference>
<feature type="modified residue" description="4-aspartylphosphate" evidence="1">
    <location>
        <position position="55"/>
    </location>
</feature>
<dbReference type="PROSITE" id="PS50110">
    <property type="entry name" value="RESPONSE_REGULATORY"/>
    <property type="match status" value="1"/>
</dbReference>
<dbReference type="EMBL" id="CP157355">
    <property type="protein sequence ID" value="XBM01604.1"/>
    <property type="molecule type" value="Genomic_DNA"/>
</dbReference>
<feature type="domain" description="Response regulatory" evidence="2">
    <location>
        <begin position="4"/>
        <end position="119"/>
    </location>
</feature>
<gene>
    <name evidence="3" type="ORF">ABHF33_04805</name>
</gene>
<evidence type="ECO:0000313" key="3">
    <source>
        <dbReference type="EMBL" id="XBM01604.1"/>
    </source>
</evidence>
<dbReference type="CDD" id="cd17546">
    <property type="entry name" value="REC_hyHK_CKI1_RcsC-like"/>
    <property type="match status" value="1"/>
</dbReference>